<dbReference type="Proteomes" id="UP000198806">
    <property type="component" value="Unassembled WGS sequence"/>
</dbReference>
<dbReference type="EMBL" id="FOWD01000006">
    <property type="protein sequence ID" value="SFN99379.1"/>
    <property type="molecule type" value="Genomic_DNA"/>
</dbReference>
<dbReference type="OrthoDB" id="2527297at2"/>
<feature type="domain" description="DUF4832" evidence="1">
    <location>
        <begin position="206"/>
        <end position="310"/>
    </location>
</feature>
<dbReference type="AlphaFoldDB" id="A0A1I5DJF8"/>
<dbReference type="InterPro" id="IPR032267">
    <property type="entry name" value="DUF4832"/>
</dbReference>
<name>A0A1I5DJF8_9FIRM</name>
<dbReference type="STRING" id="1527.SAMN04489757_10641"/>
<evidence type="ECO:0000259" key="1">
    <source>
        <dbReference type="Pfam" id="PF16116"/>
    </source>
</evidence>
<accession>A0A1I5DJF8</accession>
<dbReference type="RefSeq" id="WP_091684923.1">
    <property type="nucleotide sequence ID" value="NZ_BAABFM010000013.1"/>
</dbReference>
<evidence type="ECO:0000313" key="2">
    <source>
        <dbReference type="EMBL" id="SFN99379.1"/>
    </source>
</evidence>
<dbReference type="Pfam" id="PF16116">
    <property type="entry name" value="DUF4832"/>
    <property type="match status" value="1"/>
</dbReference>
<protein>
    <recommendedName>
        <fullName evidence="1">DUF4832 domain-containing protein</fullName>
    </recommendedName>
</protein>
<reference evidence="2 3" key="1">
    <citation type="submission" date="2016-10" db="EMBL/GenBank/DDBJ databases">
        <authorList>
            <person name="de Groot N.N."/>
        </authorList>
    </citation>
    <scope>NUCLEOTIDE SEQUENCE [LARGE SCALE GENOMIC DNA]</scope>
    <source>
        <strain evidence="2 3">DSM 1283</strain>
    </source>
</reference>
<sequence>MGIYSLENYEKYKTKTIRLKPESKAPSNFGTGQIHYVKLPWASLEPHRGEFNLELINREMENVKNPILVLIPDIPLWVDNHKSDSFTSFIRRVGSFIGGDRKLVGVVISTINNSQAEWDGYIESFDKTTIFADLDNKELISYLKDNNKDFGLLVKCNEKNWIECCEGFAKQNLQHVWKKNPVLIHITDDVCGPNISREIYRWHGGLSNKQLDLGYNVTIRRVTYPEAVSSKGALPIRLWLVNMGTARIYQPFIIKLLIKPQDLQLYSEKNSYELTLKGSTESWSVGDITHNEVLQLPDIESGVYTISIGLFLLDNTPIQLNNENTPLNGFYQIGTVCIDDKKRNELFNIWDTYYPEGYYPLEDPQVPEEE</sequence>
<evidence type="ECO:0000313" key="3">
    <source>
        <dbReference type="Proteomes" id="UP000198806"/>
    </source>
</evidence>
<keyword evidence="3" id="KW-1185">Reference proteome</keyword>
<gene>
    <name evidence="2" type="ORF">SAMN04489757_10641</name>
</gene>
<proteinExistence type="predicted"/>
<organism evidence="2 3">
    <name type="scientific">Anaerocolumna aminovalerica</name>
    <dbReference type="NCBI Taxonomy" id="1527"/>
    <lineage>
        <taxon>Bacteria</taxon>
        <taxon>Bacillati</taxon>
        <taxon>Bacillota</taxon>
        <taxon>Clostridia</taxon>
        <taxon>Lachnospirales</taxon>
        <taxon>Lachnospiraceae</taxon>
        <taxon>Anaerocolumna</taxon>
    </lineage>
</organism>